<keyword evidence="2" id="KW-0472">Membrane</keyword>
<feature type="transmembrane region" description="Helical" evidence="2">
    <location>
        <begin position="50"/>
        <end position="69"/>
    </location>
</feature>
<feature type="compositionally biased region" description="Pro residues" evidence="1">
    <location>
        <begin position="90"/>
        <end position="109"/>
    </location>
</feature>
<dbReference type="PANTHER" id="PTHR37702">
    <property type="entry name" value="PROLINE-RICH FAMILY PROTEIN"/>
    <property type="match status" value="1"/>
</dbReference>
<dbReference type="Proteomes" id="UP001159364">
    <property type="component" value="Linkage Group LG08"/>
</dbReference>
<proteinExistence type="predicted"/>
<accession>A0AAV8U9E1</accession>
<feature type="compositionally biased region" description="Low complexity" evidence="1">
    <location>
        <begin position="110"/>
        <end position="128"/>
    </location>
</feature>
<feature type="region of interest" description="Disordered" evidence="1">
    <location>
        <begin position="89"/>
        <end position="128"/>
    </location>
</feature>
<protein>
    <submittedName>
        <fullName evidence="3">Uncharacterized protein</fullName>
    </submittedName>
</protein>
<evidence type="ECO:0000313" key="3">
    <source>
        <dbReference type="EMBL" id="KAJ8899060.1"/>
    </source>
</evidence>
<gene>
    <name evidence="3" type="ORF">K2173_010213</name>
</gene>
<organism evidence="3 4">
    <name type="scientific">Erythroxylum novogranatense</name>
    <dbReference type="NCBI Taxonomy" id="1862640"/>
    <lineage>
        <taxon>Eukaryota</taxon>
        <taxon>Viridiplantae</taxon>
        <taxon>Streptophyta</taxon>
        <taxon>Embryophyta</taxon>
        <taxon>Tracheophyta</taxon>
        <taxon>Spermatophyta</taxon>
        <taxon>Magnoliopsida</taxon>
        <taxon>eudicotyledons</taxon>
        <taxon>Gunneridae</taxon>
        <taxon>Pentapetalae</taxon>
        <taxon>rosids</taxon>
        <taxon>fabids</taxon>
        <taxon>Malpighiales</taxon>
        <taxon>Erythroxylaceae</taxon>
        <taxon>Erythroxylum</taxon>
    </lineage>
</organism>
<dbReference type="PANTHER" id="PTHR37702:SF9">
    <property type="entry name" value="PROLINE-RICH FAMILY PROTEIN"/>
    <property type="match status" value="1"/>
</dbReference>
<name>A0AAV8U9E1_9ROSI</name>
<keyword evidence="2" id="KW-0812">Transmembrane</keyword>
<comment type="caution">
    <text evidence="3">The sequence shown here is derived from an EMBL/GenBank/DDBJ whole genome shotgun (WGS) entry which is preliminary data.</text>
</comment>
<evidence type="ECO:0000256" key="2">
    <source>
        <dbReference type="SAM" id="Phobius"/>
    </source>
</evidence>
<feature type="transmembrane region" description="Helical" evidence="2">
    <location>
        <begin position="6"/>
        <end position="29"/>
    </location>
</feature>
<evidence type="ECO:0000313" key="4">
    <source>
        <dbReference type="Proteomes" id="UP001159364"/>
    </source>
</evidence>
<evidence type="ECO:0000256" key="1">
    <source>
        <dbReference type="SAM" id="MobiDB-lite"/>
    </source>
</evidence>
<reference evidence="3 4" key="1">
    <citation type="submission" date="2021-09" db="EMBL/GenBank/DDBJ databases">
        <title>Genomic insights and catalytic innovation underlie evolution of tropane alkaloids biosynthesis.</title>
        <authorList>
            <person name="Wang Y.-J."/>
            <person name="Tian T."/>
            <person name="Huang J.-P."/>
            <person name="Huang S.-X."/>
        </authorList>
    </citation>
    <scope>NUCLEOTIDE SEQUENCE [LARGE SCALE GENOMIC DNA]</scope>
    <source>
        <strain evidence="3">KIB-2018</strain>
        <tissue evidence="3">Leaf</tissue>
    </source>
</reference>
<sequence>MDVYPFIITKGTILLLFFLLLPSISFCFLNNLHHISLDFRMRNLRTMSTYFLFILYLNFSLTTSTITIVSKDQISCTMCSSCDNPCQPLTSPPPPPPPDSSCPPPPPPAIVSDCPPTQTTPSSGGSYYYSPPPPSQQTYFYSSPPPPANGGAYFPPSSYGNAPPPPNPILPYFPFYYYNPPPSSFASNSFAKRKNPNPFSIFLLLCFLSLL</sequence>
<dbReference type="EMBL" id="JAIWQS010000008">
    <property type="protein sequence ID" value="KAJ8899060.1"/>
    <property type="molecule type" value="Genomic_DNA"/>
</dbReference>
<dbReference type="AlphaFoldDB" id="A0AAV8U9E1"/>
<keyword evidence="2" id="KW-1133">Transmembrane helix</keyword>
<keyword evidence="4" id="KW-1185">Reference proteome</keyword>